<dbReference type="InterPro" id="IPR025324">
    <property type="entry name" value="DUF4230"/>
</dbReference>
<proteinExistence type="predicted"/>
<comment type="caution">
    <text evidence="2">The sequence shown here is derived from an EMBL/GenBank/DDBJ whole genome shotgun (WGS) entry which is preliminary data.</text>
</comment>
<feature type="transmembrane region" description="Helical" evidence="1">
    <location>
        <begin position="30"/>
        <end position="50"/>
    </location>
</feature>
<sequence length="237" mass="25214">MVGSDPSPQGNATVPVRASGLSAFPRRLRWAAAVAALLVVAGLAVGSLVGSRWPGLGGVFGAQTTDRSQPVLLQSMRDLSRFVAAEGTYQVVIDLQRDRRYVPDFLLEERTLLVGTGTAEAYVDFASLADGAVTVSEDRRSVRVALPGPQLGPPRLDLARSYVFAEQRGLLNRLSEVFGGAPDRQRVVYQLAEQRIGAAAGASGLLERAAGNTRQMIEGLLRSLGFDQVEVVVAAVQ</sequence>
<dbReference type="EMBL" id="BAAARY010000001">
    <property type="protein sequence ID" value="GAA2509646.1"/>
    <property type="molecule type" value="Genomic_DNA"/>
</dbReference>
<evidence type="ECO:0000313" key="2">
    <source>
        <dbReference type="EMBL" id="GAA2509646.1"/>
    </source>
</evidence>
<evidence type="ECO:0000313" key="3">
    <source>
        <dbReference type="Proteomes" id="UP001499978"/>
    </source>
</evidence>
<dbReference type="Proteomes" id="UP001499978">
    <property type="component" value="Unassembled WGS sequence"/>
</dbReference>
<evidence type="ECO:0000256" key="1">
    <source>
        <dbReference type="SAM" id="Phobius"/>
    </source>
</evidence>
<keyword evidence="1" id="KW-0812">Transmembrane</keyword>
<dbReference type="Pfam" id="PF14014">
    <property type="entry name" value="DUF4230"/>
    <property type="match status" value="1"/>
</dbReference>
<keyword evidence="1" id="KW-1133">Transmembrane helix</keyword>
<accession>A0ABN3MWD9</accession>
<dbReference type="RefSeq" id="WP_344166491.1">
    <property type="nucleotide sequence ID" value="NZ_BAAARY010000001.1"/>
</dbReference>
<gene>
    <name evidence="2" type="ORF">GCM10010201_00140</name>
</gene>
<keyword evidence="3" id="KW-1185">Reference proteome</keyword>
<evidence type="ECO:0008006" key="4">
    <source>
        <dbReference type="Google" id="ProtNLM"/>
    </source>
</evidence>
<organism evidence="2 3">
    <name type="scientific">Pilimelia columellifera subsp. columellifera</name>
    <dbReference type="NCBI Taxonomy" id="706583"/>
    <lineage>
        <taxon>Bacteria</taxon>
        <taxon>Bacillati</taxon>
        <taxon>Actinomycetota</taxon>
        <taxon>Actinomycetes</taxon>
        <taxon>Micromonosporales</taxon>
        <taxon>Micromonosporaceae</taxon>
        <taxon>Pilimelia</taxon>
    </lineage>
</organism>
<keyword evidence="1" id="KW-0472">Membrane</keyword>
<reference evidence="2 3" key="1">
    <citation type="journal article" date="2019" name="Int. J. Syst. Evol. Microbiol.">
        <title>The Global Catalogue of Microorganisms (GCM) 10K type strain sequencing project: providing services to taxonomists for standard genome sequencing and annotation.</title>
        <authorList>
            <consortium name="The Broad Institute Genomics Platform"/>
            <consortium name="The Broad Institute Genome Sequencing Center for Infectious Disease"/>
            <person name="Wu L."/>
            <person name="Ma J."/>
        </authorList>
    </citation>
    <scope>NUCLEOTIDE SEQUENCE [LARGE SCALE GENOMIC DNA]</scope>
    <source>
        <strain evidence="2 3">JCM 3367</strain>
    </source>
</reference>
<protein>
    <recommendedName>
        <fullName evidence="4">DUF4230 domain-containing protein</fullName>
    </recommendedName>
</protein>
<name>A0ABN3MWD9_9ACTN</name>